<proteinExistence type="predicted"/>
<accession>A0A4C1YNG4</accession>
<dbReference type="Proteomes" id="UP000299102">
    <property type="component" value="Unassembled WGS sequence"/>
</dbReference>
<sequence>MTQRSRSIQLRQRLLPVPEHNAIISPRTATALHVCQELTYLFLITFASSRDRGFDRLDVEQILLPCIPIHLASNHDPNPSSTIGSDKDLVLALKSDRGLTFGFHFGFTIDSDRSPTLGFEPYRIIHQKKYSKCANLNNEPRSTDVVFGRCRKRMSLTWIVSQVDATMFELVEPVINDSKGCSLIIKS</sequence>
<reference evidence="1 2" key="1">
    <citation type="journal article" date="2019" name="Commun. Biol.">
        <title>The bagworm genome reveals a unique fibroin gene that provides high tensile strength.</title>
        <authorList>
            <person name="Kono N."/>
            <person name="Nakamura H."/>
            <person name="Ohtoshi R."/>
            <person name="Tomita M."/>
            <person name="Numata K."/>
            <person name="Arakawa K."/>
        </authorList>
    </citation>
    <scope>NUCLEOTIDE SEQUENCE [LARGE SCALE GENOMIC DNA]</scope>
</reference>
<protein>
    <submittedName>
        <fullName evidence="1">Uncharacterized protein</fullName>
    </submittedName>
</protein>
<evidence type="ECO:0000313" key="1">
    <source>
        <dbReference type="EMBL" id="GBP76189.1"/>
    </source>
</evidence>
<organism evidence="1 2">
    <name type="scientific">Eumeta variegata</name>
    <name type="common">Bagworm moth</name>
    <name type="synonym">Eumeta japonica</name>
    <dbReference type="NCBI Taxonomy" id="151549"/>
    <lineage>
        <taxon>Eukaryota</taxon>
        <taxon>Metazoa</taxon>
        <taxon>Ecdysozoa</taxon>
        <taxon>Arthropoda</taxon>
        <taxon>Hexapoda</taxon>
        <taxon>Insecta</taxon>
        <taxon>Pterygota</taxon>
        <taxon>Neoptera</taxon>
        <taxon>Endopterygota</taxon>
        <taxon>Lepidoptera</taxon>
        <taxon>Glossata</taxon>
        <taxon>Ditrysia</taxon>
        <taxon>Tineoidea</taxon>
        <taxon>Psychidae</taxon>
        <taxon>Oiketicinae</taxon>
        <taxon>Eumeta</taxon>
    </lineage>
</organism>
<name>A0A4C1YNG4_EUMVA</name>
<keyword evidence="2" id="KW-1185">Reference proteome</keyword>
<gene>
    <name evidence="1" type="ORF">EVAR_54945_1</name>
</gene>
<dbReference type="AlphaFoldDB" id="A0A4C1YNG4"/>
<dbReference type="EMBL" id="BGZK01001280">
    <property type="protein sequence ID" value="GBP76189.1"/>
    <property type="molecule type" value="Genomic_DNA"/>
</dbReference>
<comment type="caution">
    <text evidence="1">The sequence shown here is derived from an EMBL/GenBank/DDBJ whole genome shotgun (WGS) entry which is preliminary data.</text>
</comment>
<evidence type="ECO:0000313" key="2">
    <source>
        <dbReference type="Proteomes" id="UP000299102"/>
    </source>
</evidence>